<organism evidence="1 2">
    <name type="scientific">Mycobacterium leprae (strain Br4923)</name>
    <dbReference type="NCBI Taxonomy" id="561304"/>
    <lineage>
        <taxon>Bacteria</taxon>
        <taxon>Bacillati</taxon>
        <taxon>Actinomycetota</taxon>
        <taxon>Actinomycetes</taxon>
        <taxon>Mycobacteriales</taxon>
        <taxon>Mycobacteriaceae</taxon>
        <taxon>Mycobacterium</taxon>
    </lineage>
</organism>
<dbReference type="Proteomes" id="UP000006900">
    <property type="component" value="Chromosome"/>
</dbReference>
<proteinExistence type="predicted"/>
<sequence length="75" mass="8297">MTDQKRVRLGPHARDRIRLWGSGSGPAAPVWPYYSWIPAASYQPWPEQLELGVEALEDGVTALDDRGAGLDHPSQ</sequence>
<name>A0A0H3MPU6_MYCLB</name>
<dbReference type="HOGENOM" id="CLU_2667168_0_0_11"/>
<protein>
    <submittedName>
        <fullName evidence="1">Uncharacterized protein</fullName>
    </submittedName>
</protein>
<dbReference type="KEGG" id="mlb:MLBr00679"/>
<evidence type="ECO:0000313" key="1">
    <source>
        <dbReference type="EMBL" id="CAR70773.1"/>
    </source>
</evidence>
<dbReference type="EMBL" id="FM211192">
    <property type="protein sequence ID" value="CAR70773.1"/>
    <property type="molecule type" value="Genomic_DNA"/>
</dbReference>
<dbReference type="AlphaFoldDB" id="A0A0H3MPU6"/>
<evidence type="ECO:0000313" key="2">
    <source>
        <dbReference type="Proteomes" id="UP000006900"/>
    </source>
</evidence>
<reference evidence="1 2" key="1">
    <citation type="journal article" date="2009" name="Nat. Genet.">
        <title>Comparative genomic and phylogeographic analysis of Mycobacterium leprae.</title>
        <authorList>
            <person name="Monot M."/>
            <person name="Honore N."/>
            <person name="Garnier T."/>
            <person name="Zidane N."/>
            <person name="Sherafi D."/>
            <person name="Paniz-Mondolfi A."/>
            <person name="Matsuoka M."/>
            <person name="Taylor G.M."/>
            <person name="Donoghue H.D."/>
            <person name="Bouwman A."/>
            <person name="Mays S."/>
            <person name="Watson C."/>
            <person name="Lockwood D."/>
            <person name="Khamispour A."/>
            <person name="Dowlati Y."/>
            <person name="Jianping S."/>
            <person name="Rea T.H."/>
            <person name="Vera-Cabrera L."/>
            <person name="Stefani M.M."/>
            <person name="Banu S."/>
            <person name="Macdonald M."/>
            <person name="Sapkota B.R."/>
            <person name="Spencer J.S."/>
            <person name="Thomas J."/>
            <person name="Harshman K."/>
            <person name="Singh P."/>
            <person name="Busso P."/>
            <person name="Gattiker A."/>
            <person name="Rougemont J."/>
            <person name="Brennan P.J."/>
            <person name="Cole S.T."/>
        </authorList>
    </citation>
    <scope>NUCLEOTIDE SEQUENCE [LARGE SCALE GENOMIC DNA]</scope>
    <source>
        <strain evidence="2">Br4923</strain>
    </source>
</reference>
<accession>A0A0H3MPU6</accession>
<gene>
    <name evidence="1" type="ordered locus">MLBr00679</name>
</gene>